<sequence>MKPVTTIRKLSGVTQRGVALITALVFLLVLTMVGLSLANSTMSEEKVSRNARDLDIAFAAAEAALRDAELQITGAWQWPYKPVDPLDFTLSCTNGLCDATSAQQQTFQPVDALDFYGSGTGAASIVIGAVTGSPQISGVRSAWQPRYMIEMVCTTFGSLTGGSCNKAFRITAQGRGRLPNSRVVLQEVYRPLDIKK</sequence>
<keyword evidence="4" id="KW-1185">Reference proteome</keyword>
<evidence type="ECO:0000259" key="2">
    <source>
        <dbReference type="Pfam" id="PF14341"/>
    </source>
</evidence>
<protein>
    <recommendedName>
        <fullName evidence="5">Type 4 fimbrial biogenesis protein PilX N-terminal domain-containing protein</fullName>
    </recommendedName>
</protein>
<proteinExistence type="predicted"/>
<feature type="domain" description="PilX/PilW C-terminal" evidence="1">
    <location>
        <begin position="94"/>
        <end position="190"/>
    </location>
</feature>
<name>A0A934T2D1_9BURK</name>
<reference evidence="3" key="1">
    <citation type="submission" date="2021-01" db="EMBL/GenBank/DDBJ databases">
        <title>Genome sequence of strain Noviherbaspirillum sp. DKR-6.</title>
        <authorList>
            <person name="Chaudhary D.K."/>
        </authorList>
    </citation>
    <scope>NUCLEOTIDE SEQUENCE</scope>
    <source>
        <strain evidence="3">DKR-6</strain>
    </source>
</reference>
<dbReference type="RefSeq" id="WP_200596994.1">
    <property type="nucleotide sequence ID" value="NZ_JAEPBG010000017.1"/>
</dbReference>
<dbReference type="Proteomes" id="UP000622890">
    <property type="component" value="Unassembled WGS sequence"/>
</dbReference>
<organism evidence="3 4">
    <name type="scientific">Noviherbaspirillum pedocola</name>
    <dbReference type="NCBI Taxonomy" id="2801341"/>
    <lineage>
        <taxon>Bacteria</taxon>
        <taxon>Pseudomonadati</taxon>
        <taxon>Pseudomonadota</taxon>
        <taxon>Betaproteobacteria</taxon>
        <taxon>Burkholderiales</taxon>
        <taxon>Oxalobacteraceae</taxon>
        <taxon>Noviherbaspirillum</taxon>
    </lineage>
</organism>
<evidence type="ECO:0008006" key="5">
    <source>
        <dbReference type="Google" id="ProtNLM"/>
    </source>
</evidence>
<accession>A0A934T2D1</accession>
<dbReference type="EMBL" id="JAEPBG010000017">
    <property type="protein sequence ID" value="MBK4738077.1"/>
    <property type="molecule type" value="Genomic_DNA"/>
</dbReference>
<evidence type="ECO:0000259" key="1">
    <source>
        <dbReference type="Pfam" id="PF13681"/>
    </source>
</evidence>
<dbReference type="InterPro" id="IPR025746">
    <property type="entry name" value="PilX_N_dom"/>
</dbReference>
<dbReference type="Pfam" id="PF14341">
    <property type="entry name" value="PilX_N"/>
    <property type="match status" value="1"/>
</dbReference>
<dbReference type="Pfam" id="PF13681">
    <property type="entry name" value="PilX"/>
    <property type="match status" value="1"/>
</dbReference>
<evidence type="ECO:0000313" key="3">
    <source>
        <dbReference type="EMBL" id="MBK4738077.1"/>
    </source>
</evidence>
<gene>
    <name evidence="3" type="ORF">JJB74_25925</name>
</gene>
<comment type="caution">
    <text evidence="3">The sequence shown here is derived from an EMBL/GenBank/DDBJ whole genome shotgun (WGS) entry which is preliminary data.</text>
</comment>
<feature type="domain" description="Type 4 fimbrial biogenesis protein PilX N-terminal" evidence="2">
    <location>
        <begin position="16"/>
        <end position="66"/>
    </location>
</feature>
<evidence type="ECO:0000313" key="4">
    <source>
        <dbReference type="Proteomes" id="UP000622890"/>
    </source>
</evidence>
<dbReference type="InterPro" id="IPR025205">
    <property type="entry name" value="PilX/PilW_C"/>
</dbReference>
<dbReference type="AlphaFoldDB" id="A0A934T2D1"/>